<organism evidence="1 2">
    <name type="scientific">Porites lobata</name>
    <dbReference type="NCBI Taxonomy" id="104759"/>
    <lineage>
        <taxon>Eukaryota</taxon>
        <taxon>Metazoa</taxon>
        <taxon>Cnidaria</taxon>
        <taxon>Anthozoa</taxon>
        <taxon>Hexacorallia</taxon>
        <taxon>Scleractinia</taxon>
        <taxon>Fungiina</taxon>
        <taxon>Poritidae</taxon>
        <taxon>Porites</taxon>
    </lineage>
</organism>
<dbReference type="EMBL" id="CALNXK010000113">
    <property type="protein sequence ID" value="CAH3159122.1"/>
    <property type="molecule type" value="Genomic_DNA"/>
</dbReference>
<proteinExistence type="predicted"/>
<sequence length="220" mass="24942">MVEENEHILSKPPQDFDMKMFVESFKGQCLPGEESNFGRDKNAAVDLASRLFGIRFSFYCKNTSQKTFKILTLEYRGWLKECFQTPESTLLKPVEISIGFDIVLGVFHNTPHIVGESVRAKSRDDMVSTFSVKQMNDVGKGKVRFVAAWAVSRVLQKAKKYVRDNLYTASSATRSQVNKCLHKIEVIESIVVIPCGILCSETKYPGTLELTESRQYRTHG</sequence>
<dbReference type="Proteomes" id="UP001159405">
    <property type="component" value="Unassembled WGS sequence"/>
</dbReference>
<accession>A0ABN8Q7Y9</accession>
<comment type="caution">
    <text evidence="1">The sequence shown here is derived from an EMBL/GenBank/DDBJ whole genome shotgun (WGS) entry which is preliminary data.</text>
</comment>
<reference evidence="1 2" key="1">
    <citation type="submission" date="2022-05" db="EMBL/GenBank/DDBJ databases">
        <authorList>
            <consortium name="Genoscope - CEA"/>
            <person name="William W."/>
        </authorList>
    </citation>
    <scope>NUCLEOTIDE SEQUENCE [LARGE SCALE GENOMIC DNA]</scope>
</reference>
<keyword evidence="2" id="KW-1185">Reference proteome</keyword>
<gene>
    <name evidence="1" type="ORF">PLOB_00003473</name>
</gene>
<evidence type="ECO:0000313" key="2">
    <source>
        <dbReference type="Proteomes" id="UP001159405"/>
    </source>
</evidence>
<feature type="non-terminal residue" evidence="1">
    <location>
        <position position="220"/>
    </location>
</feature>
<name>A0ABN8Q7Y9_9CNID</name>
<evidence type="ECO:0000313" key="1">
    <source>
        <dbReference type="EMBL" id="CAH3159122.1"/>
    </source>
</evidence>
<protein>
    <submittedName>
        <fullName evidence="1">Uncharacterized protein</fullName>
    </submittedName>
</protein>